<sequence length="347" mass="39310">MYLKNAWYVAGWNSEFQKDQLVSRRLLGQDIVFYRRGDGSVAALEDRCCHRAAPLSKGQQEGDQIRCMYHGLLFNCAGQCVEVPGQERISDKLKVRSFPTEVRDNLVWIWMGQPELADASEIKQVHWHNREGWRVEEGGYLRYASGVQLIVDNLLDFSHLGFVHNKSIGTRKQGNIRPETEFQGETVSVRFTTLGSPPPAFARELGQLPENVDRFNYYVWHIRGNLFVQDSVIAPVGEGYESLDPATMKLHTFIALTPCDENTAHYFWATAHNNFTSTTEDLTRRLTEQVAHAFDEDREIIEAQQAVISTAPDAPMVAIAADGTLLKVRRMLDALLLEERSPKAATQ</sequence>
<dbReference type="KEGG" id="rme:Rmet_5546"/>
<dbReference type="PANTHER" id="PTHR21266:SF60">
    <property type="entry name" value="3-KETOSTEROID-9-ALPHA-MONOOXYGENASE, OXYGENASE COMPONENT"/>
    <property type="match status" value="1"/>
</dbReference>
<evidence type="ECO:0000313" key="7">
    <source>
        <dbReference type="EMBL" id="ABF12405.1"/>
    </source>
</evidence>
<feature type="domain" description="Rieske" evidence="6">
    <location>
        <begin position="7"/>
        <end position="109"/>
    </location>
</feature>
<dbReference type="Pfam" id="PF19112">
    <property type="entry name" value="VanA_C"/>
    <property type="match status" value="1"/>
</dbReference>
<proteinExistence type="predicted"/>
<protein>
    <submittedName>
        <fullName evidence="7">Vanillate O-demethylase oxygenase subunit (4-hydroxy-3-methoxybenzoate demethylase)</fullName>
        <ecNumber evidence="7">1.14.13.82</ecNumber>
    </submittedName>
</protein>
<geneLocation type="plasmid" evidence="7 8">
    <name>megaplasmid</name>
</geneLocation>
<evidence type="ECO:0000256" key="2">
    <source>
        <dbReference type="ARBA" id="ARBA00022723"/>
    </source>
</evidence>
<dbReference type="Gene3D" id="2.102.10.10">
    <property type="entry name" value="Rieske [2Fe-2S] iron-sulphur domain"/>
    <property type="match status" value="1"/>
</dbReference>
<dbReference type="InterPro" id="IPR044043">
    <property type="entry name" value="VanA_C_cat"/>
</dbReference>
<evidence type="ECO:0000313" key="8">
    <source>
        <dbReference type="Proteomes" id="UP000002429"/>
    </source>
</evidence>
<evidence type="ECO:0000259" key="6">
    <source>
        <dbReference type="PROSITE" id="PS51296"/>
    </source>
</evidence>
<evidence type="ECO:0000256" key="1">
    <source>
        <dbReference type="ARBA" id="ARBA00022714"/>
    </source>
</evidence>
<dbReference type="GO" id="GO:0051537">
    <property type="term" value="F:2 iron, 2 sulfur cluster binding"/>
    <property type="evidence" value="ECO:0007669"/>
    <property type="project" value="UniProtKB-KW"/>
</dbReference>
<dbReference type="InterPro" id="IPR036922">
    <property type="entry name" value="Rieske_2Fe-2S_sf"/>
</dbReference>
<dbReference type="EMBL" id="CP000353">
    <property type="protein sequence ID" value="ABF12405.1"/>
    <property type="molecule type" value="Genomic_DNA"/>
</dbReference>
<dbReference type="HOGENOM" id="CLU_039484_0_0_4"/>
<dbReference type="SUPFAM" id="SSF55961">
    <property type="entry name" value="Bet v1-like"/>
    <property type="match status" value="1"/>
</dbReference>
<dbReference type="RefSeq" id="WP_011519949.1">
    <property type="nucleotide sequence ID" value="NC_007974.2"/>
</dbReference>
<evidence type="ECO:0000256" key="5">
    <source>
        <dbReference type="ARBA" id="ARBA00023014"/>
    </source>
</evidence>
<evidence type="ECO:0000256" key="3">
    <source>
        <dbReference type="ARBA" id="ARBA00023002"/>
    </source>
</evidence>
<keyword evidence="3 7" id="KW-0560">Oxidoreductase</keyword>
<dbReference type="GO" id="GO:0046872">
    <property type="term" value="F:metal ion binding"/>
    <property type="evidence" value="ECO:0007669"/>
    <property type="project" value="UniProtKB-KW"/>
</dbReference>
<keyword evidence="2" id="KW-0479">Metal-binding</keyword>
<keyword evidence="5" id="KW-0411">Iron-sulfur</keyword>
<keyword evidence="7" id="KW-0614">Plasmid</keyword>
<dbReference type="Pfam" id="PF00355">
    <property type="entry name" value="Rieske"/>
    <property type="match status" value="1"/>
</dbReference>
<dbReference type="PANTHER" id="PTHR21266">
    <property type="entry name" value="IRON-SULFUR DOMAIN CONTAINING PROTEIN"/>
    <property type="match status" value="1"/>
</dbReference>
<dbReference type="Proteomes" id="UP000002429">
    <property type="component" value="Plasmid megaplasmid"/>
</dbReference>
<dbReference type="PROSITE" id="PS51296">
    <property type="entry name" value="RIESKE"/>
    <property type="match status" value="1"/>
</dbReference>
<dbReference type="SMR" id="Q1LBS1"/>
<name>Q1LBS1_CUPMC</name>
<keyword evidence="1" id="KW-0001">2Fe-2S</keyword>
<dbReference type="GO" id="GO:0018489">
    <property type="term" value="F:vanillate monooxygenase activity"/>
    <property type="evidence" value="ECO:0007669"/>
    <property type="project" value="UniProtKB-EC"/>
</dbReference>
<dbReference type="Gene3D" id="3.90.380.10">
    <property type="entry name" value="Naphthalene 1,2-dioxygenase Alpha Subunit, Chain A, domain 1"/>
    <property type="match status" value="1"/>
</dbReference>
<accession>Q1LBS1</accession>
<dbReference type="InterPro" id="IPR017941">
    <property type="entry name" value="Rieske_2Fe-2S"/>
</dbReference>
<reference evidence="8" key="1">
    <citation type="journal article" date="2010" name="PLoS ONE">
        <title>The complete genome sequence of Cupriavidus metallidurans strain CH34, a master survivalist in harsh and anthropogenic environments.</title>
        <authorList>
            <person name="Janssen P.J."/>
            <person name="Van Houdt R."/>
            <person name="Moors H."/>
            <person name="Monsieurs P."/>
            <person name="Morin N."/>
            <person name="Michaux A."/>
            <person name="Benotmane M.A."/>
            <person name="Leys N."/>
            <person name="Vallaeys T."/>
            <person name="Lapidus A."/>
            <person name="Monchy S."/>
            <person name="Medigue C."/>
            <person name="Taghavi S."/>
            <person name="McCorkle S."/>
            <person name="Dunn J."/>
            <person name="van der Lelie D."/>
            <person name="Mergeay M."/>
        </authorList>
    </citation>
    <scope>NUCLEOTIDE SEQUENCE [LARGE SCALE GENOMIC DNA]</scope>
    <source>
        <strain evidence="8">ATCC 43123 / DSM 2839 / NBRC 102507 / CH34</strain>
    </source>
</reference>
<evidence type="ECO:0000256" key="4">
    <source>
        <dbReference type="ARBA" id="ARBA00023004"/>
    </source>
</evidence>
<dbReference type="AlphaFoldDB" id="Q1LBS1"/>
<dbReference type="EC" id="1.14.13.82" evidence="7"/>
<dbReference type="CDD" id="cd08878">
    <property type="entry name" value="RHO_alpha_C_DMO-like"/>
    <property type="match status" value="1"/>
</dbReference>
<keyword evidence="4" id="KW-0408">Iron</keyword>
<keyword evidence="8" id="KW-1185">Reference proteome</keyword>
<gene>
    <name evidence="7" type="primary">vanA</name>
    <name evidence="7" type="ordered locus">Rmet_5546</name>
</gene>
<dbReference type="eggNOG" id="COG4638">
    <property type="taxonomic scope" value="Bacteria"/>
</dbReference>
<dbReference type="InterPro" id="IPR050584">
    <property type="entry name" value="Cholesterol_7-desaturase"/>
</dbReference>
<dbReference type="SUPFAM" id="SSF50022">
    <property type="entry name" value="ISP domain"/>
    <property type="match status" value="1"/>
</dbReference>
<organism evidence="7 8">
    <name type="scientific">Cupriavidus metallidurans (strain ATCC 43123 / DSM 2839 / NBRC 102507 / CH34)</name>
    <name type="common">Ralstonia metallidurans</name>
    <dbReference type="NCBI Taxonomy" id="266264"/>
    <lineage>
        <taxon>Bacteria</taxon>
        <taxon>Pseudomonadati</taxon>
        <taxon>Pseudomonadota</taxon>
        <taxon>Betaproteobacteria</taxon>
        <taxon>Burkholderiales</taxon>
        <taxon>Burkholderiaceae</taxon>
        <taxon>Cupriavidus</taxon>
    </lineage>
</organism>